<dbReference type="RefSeq" id="WP_079546124.1">
    <property type="nucleotide sequence ID" value="NZ_CP117826.1"/>
</dbReference>
<protein>
    <recommendedName>
        <fullName evidence="2">Terminase</fullName>
    </recommendedName>
</protein>
<accession>A0AAU8A7G8</accession>
<dbReference type="Gene3D" id="3.40.50.300">
    <property type="entry name" value="P-loop containing nucleotide triphosphate hydrolases"/>
    <property type="match status" value="1"/>
</dbReference>
<organism evidence="1">
    <name type="scientific">Christensenella massiliensis</name>
    <dbReference type="NCBI Taxonomy" id="1805714"/>
    <lineage>
        <taxon>Bacteria</taxon>
        <taxon>Bacillati</taxon>
        <taxon>Bacillota</taxon>
        <taxon>Clostridia</taxon>
        <taxon>Christensenellales</taxon>
        <taxon>Christensenellaceae</taxon>
        <taxon>Christensenella</taxon>
    </lineage>
</organism>
<evidence type="ECO:0000313" key="1">
    <source>
        <dbReference type="EMBL" id="XCC61777.1"/>
    </source>
</evidence>
<dbReference type="InterPro" id="IPR027417">
    <property type="entry name" value="P-loop_NTPase"/>
</dbReference>
<sequence>MNNGVINTKVFIERYLKIRDKRAQLIDFKMNAAQMKLYDAIAEQYRNGKPIRAIILKARQMGFSTLTEGMIFKDTATQANISSGIVTHEIAATNNLFRMSKRYYEHLDASLKPPLLASNAKELVFGFADGNSSIKCMTAGNGSIGRSDTFQNLHISEYAFWPKDKADILTGLLQAVPNEPNTMVVIESTANGYEDFKDIWDAAVAGENDFIPVFCAWWEHAEYTMPAEGLKLTKEERKMKETYGLSEGQLAWRRWCLKNNCRGSEDIFRQEYPSCPDEAFLMSGRPVFDNRRVMERIAGLERKQEKKPFREGSFRIRWHDAQSKDRIDSFTLGRGRDIRFYSMPKEGVPYVIGADTKGEGKDFYAATVLDNSTGERVATLHMQLNESKPFTEQLYCLGKYYNDALIGVEMNFNTAPIEELQRLRYPRQYVRRRYDDYKKTIEEKYGWKTDGNTRPLIIDREVDAVNNHVELFHDIPTLREALTFVYDDGGRPDAIAGKHDDLLFSDMIANEIRSQQRTTRNVDEQGRRAEWTEDMFEDYRGADEDGKKRLLKLWGEPKKWR</sequence>
<dbReference type="Gene3D" id="3.30.420.240">
    <property type="match status" value="1"/>
</dbReference>
<evidence type="ECO:0008006" key="2">
    <source>
        <dbReference type="Google" id="ProtNLM"/>
    </source>
</evidence>
<proteinExistence type="predicted"/>
<gene>
    <name evidence="1" type="ORF">PUP29_09590</name>
</gene>
<dbReference type="EMBL" id="CP117826">
    <property type="protein sequence ID" value="XCC61777.1"/>
    <property type="molecule type" value="Genomic_DNA"/>
</dbReference>
<reference evidence="1" key="1">
    <citation type="submission" date="2023-02" db="EMBL/GenBank/DDBJ databases">
        <title>Gut commensal Christensenella minuta modulates host metabolism via a new class of secondary bile acids.</title>
        <authorList>
            <person name="Liu C."/>
        </authorList>
    </citation>
    <scope>NUCLEOTIDE SEQUENCE</scope>
    <source>
        <strain evidence="1">CA70</strain>
    </source>
</reference>
<dbReference type="AlphaFoldDB" id="A0AAU8A7G8"/>
<name>A0AAU8A7G8_9FIRM</name>